<dbReference type="AlphaFoldDB" id="A0A843UXL7"/>
<evidence type="ECO:0000313" key="3">
    <source>
        <dbReference type="EMBL" id="MQL86370.1"/>
    </source>
</evidence>
<keyword evidence="2" id="KW-0472">Membrane</keyword>
<evidence type="ECO:0000313" key="4">
    <source>
        <dbReference type="Proteomes" id="UP000652761"/>
    </source>
</evidence>
<name>A0A843UXL7_COLES</name>
<gene>
    <name evidence="3" type="ORF">Taro_018900</name>
</gene>
<dbReference type="PANTHER" id="PTHR11206">
    <property type="entry name" value="MULTIDRUG RESISTANCE PROTEIN"/>
    <property type="match status" value="1"/>
</dbReference>
<dbReference type="Pfam" id="PF01554">
    <property type="entry name" value="MatE"/>
    <property type="match status" value="1"/>
</dbReference>
<organism evidence="3 4">
    <name type="scientific">Colocasia esculenta</name>
    <name type="common">Wild taro</name>
    <name type="synonym">Arum esculentum</name>
    <dbReference type="NCBI Taxonomy" id="4460"/>
    <lineage>
        <taxon>Eukaryota</taxon>
        <taxon>Viridiplantae</taxon>
        <taxon>Streptophyta</taxon>
        <taxon>Embryophyta</taxon>
        <taxon>Tracheophyta</taxon>
        <taxon>Spermatophyta</taxon>
        <taxon>Magnoliopsida</taxon>
        <taxon>Liliopsida</taxon>
        <taxon>Araceae</taxon>
        <taxon>Aroideae</taxon>
        <taxon>Colocasieae</taxon>
        <taxon>Colocasia</taxon>
    </lineage>
</organism>
<keyword evidence="4" id="KW-1185">Reference proteome</keyword>
<protein>
    <submittedName>
        <fullName evidence="3">Uncharacterized protein</fullName>
    </submittedName>
</protein>
<dbReference type="InterPro" id="IPR002528">
    <property type="entry name" value="MATE_fam"/>
</dbReference>
<keyword evidence="2" id="KW-1133">Transmembrane helix</keyword>
<proteinExistence type="inferred from homology"/>
<reference evidence="3" key="1">
    <citation type="submission" date="2017-07" db="EMBL/GenBank/DDBJ databases">
        <title>Taro Niue Genome Assembly and Annotation.</title>
        <authorList>
            <person name="Atibalentja N."/>
            <person name="Keating K."/>
            <person name="Fields C.J."/>
        </authorList>
    </citation>
    <scope>NUCLEOTIDE SEQUENCE</scope>
    <source>
        <strain evidence="3">Niue_2</strain>
        <tissue evidence="3">Leaf</tissue>
    </source>
</reference>
<evidence type="ECO:0000256" key="1">
    <source>
        <dbReference type="ARBA" id="ARBA00010199"/>
    </source>
</evidence>
<dbReference type="GO" id="GO:0016020">
    <property type="term" value="C:membrane"/>
    <property type="evidence" value="ECO:0007669"/>
    <property type="project" value="InterPro"/>
</dbReference>
<feature type="transmembrane region" description="Helical" evidence="2">
    <location>
        <begin position="21"/>
        <end position="40"/>
    </location>
</feature>
<comment type="similarity">
    <text evidence="1">Belongs to the multi antimicrobial extrusion (MATE) (TC 2.A.66.1) family.</text>
</comment>
<dbReference type="EMBL" id="NMUH01000895">
    <property type="protein sequence ID" value="MQL86370.1"/>
    <property type="molecule type" value="Genomic_DNA"/>
</dbReference>
<feature type="transmembrane region" description="Helical" evidence="2">
    <location>
        <begin position="46"/>
        <end position="69"/>
    </location>
</feature>
<dbReference type="GO" id="GO:0015297">
    <property type="term" value="F:antiporter activity"/>
    <property type="evidence" value="ECO:0007669"/>
    <property type="project" value="InterPro"/>
</dbReference>
<dbReference type="Proteomes" id="UP000652761">
    <property type="component" value="Unassembled WGS sequence"/>
</dbReference>
<keyword evidence="2" id="KW-0812">Transmembrane</keyword>
<comment type="caution">
    <text evidence="3">The sequence shown here is derived from an EMBL/GenBank/DDBJ whole genome shotgun (WGS) entry which is preliminary data.</text>
</comment>
<sequence length="115" mass="12012">MVRVGNEIGAVKPAKARQAALVALGCAFMIGVVHVVWTSAFRTRWAALFTGDPAVVGLVAAVMPLIGLCELGNCPQTTGCGILRGTARPAIGAQINLLSFYLVGSLVTFTRREQG</sequence>
<accession>A0A843UXL7</accession>
<dbReference type="OrthoDB" id="2126698at2759"/>
<dbReference type="GO" id="GO:0042910">
    <property type="term" value="F:xenobiotic transmembrane transporter activity"/>
    <property type="evidence" value="ECO:0007669"/>
    <property type="project" value="InterPro"/>
</dbReference>
<evidence type="ECO:0000256" key="2">
    <source>
        <dbReference type="SAM" id="Phobius"/>
    </source>
</evidence>